<organism evidence="7 8">
    <name type="scientific">Chlorella sorokiniana</name>
    <name type="common">Freshwater green alga</name>
    <dbReference type="NCBI Taxonomy" id="3076"/>
    <lineage>
        <taxon>Eukaryota</taxon>
        <taxon>Viridiplantae</taxon>
        <taxon>Chlorophyta</taxon>
        <taxon>core chlorophytes</taxon>
        <taxon>Trebouxiophyceae</taxon>
        <taxon>Chlorellales</taxon>
        <taxon>Chlorellaceae</taxon>
        <taxon>Chlorella clade</taxon>
        <taxon>Chlorella</taxon>
    </lineage>
</organism>
<evidence type="ECO:0000256" key="3">
    <source>
        <dbReference type="ARBA" id="ARBA00022640"/>
    </source>
</evidence>
<comment type="similarity">
    <text evidence="6">Belongs to the YbaB/EbfC family.</text>
</comment>
<dbReference type="Gene3D" id="3.30.1310.10">
    <property type="entry name" value="Nucleoid-associated protein YbaB-like domain"/>
    <property type="match status" value="1"/>
</dbReference>
<reference evidence="7 8" key="1">
    <citation type="journal article" date="2018" name="Plant J.">
        <title>Genome sequences of Chlorella sorokiniana UTEX 1602 and Micractinium conductrix SAG 241.80: implications to maltose excretion by a green alga.</title>
        <authorList>
            <person name="Arriola M.B."/>
            <person name="Velmurugan N."/>
            <person name="Zhang Y."/>
            <person name="Plunkett M.H."/>
            <person name="Hondzo H."/>
            <person name="Barney B.M."/>
        </authorList>
    </citation>
    <scope>NUCLEOTIDE SEQUENCE [LARGE SCALE GENOMIC DNA]</scope>
    <source>
        <strain evidence="8">UTEX 1602</strain>
    </source>
</reference>
<dbReference type="InterPro" id="IPR036894">
    <property type="entry name" value="YbaB-like_sf"/>
</dbReference>
<keyword evidence="8" id="KW-1185">Reference proteome</keyword>
<evidence type="ECO:0000256" key="2">
    <source>
        <dbReference type="ARBA" id="ARBA00022528"/>
    </source>
</evidence>
<keyword evidence="2" id="KW-0150">Chloroplast</keyword>
<dbReference type="NCBIfam" id="TIGR00103">
    <property type="entry name" value="DNA_YbaB_EbfC"/>
    <property type="match status" value="1"/>
</dbReference>
<dbReference type="EMBL" id="LHPG02000018">
    <property type="protein sequence ID" value="PRW32988.1"/>
    <property type="molecule type" value="Genomic_DNA"/>
</dbReference>
<dbReference type="AlphaFoldDB" id="A0A2P6TFU6"/>
<evidence type="ECO:0000256" key="4">
    <source>
        <dbReference type="ARBA" id="ARBA00022946"/>
    </source>
</evidence>
<keyword evidence="3" id="KW-0934">Plastid</keyword>
<evidence type="ECO:0000256" key="6">
    <source>
        <dbReference type="ARBA" id="ARBA00061665"/>
    </source>
</evidence>
<dbReference type="FunFam" id="3.30.1310.10:FF:000004">
    <property type="entry name" value="Nucleoid-associated protein, chloroplastic"/>
    <property type="match status" value="1"/>
</dbReference>
<dbReference type="InterPro" id="IPR004401">
    <property type="entry name" value="YbaB/EbfC"/>
</dbReference>
<dbReference type="GO" id="GO:0003677">
    <property type="term" value="F:DNA binding"/>
    <property type="evidence" value="ECO:0007669"/>
    <property type="project" value="UniProtKB-KW"/>
</dbReference>
<evidence type="ECO:0000313" key="7">
    <source>
        <dbReference type="EMBL" id="PRW32988.1"/>
    </source>
</evidence>
<dbReference type="GO" id="GO:0009507">
    <property type="term" value="C:chloroplast"/>
    <property type="evidence" value="ECO:0007669"/>
    <property type="project" value="UniProtKB-SubCell"/>
</dbReference>
<dbReference type="PANTHER" id="PTHR33449:SF1">
    <property type="entry name" value="NUCLEOID-ASSOCIATED PROTEIN YBAB"/>
    <property type="match status" value="1"/>
</dbReference>
<proteinExistence type="inferred from homology"/>
<dbReference type="Proteomes" id="UP000239899">
    <property type="component" value="Unassembled WGS sequence"/>
</dbReference>
<evidence type="ECO:0000313" key="8">
    <source>
        <dbReference type="Proteomes" id="UP000239899"/>
    </source>
</evidence>
<accession>A0A2P6TFU6</accession>
<protein>
    <submittedName>
        <fullName evidence="7">Nucleoid-associated chloroplastic</fullName>
    </submittedName>
</protein>
<sequence length="132" mass="14186">MRPAALFGGGGENKEGGGLFGGGMGNLMENLKKAQAMVQVEAARVQEELANTDFEGYSSDETVRVVMSGNQEPRGVDITQEAYAQEAYAQGVEKLNQLVEEAMREAHAKSVEGMKTRMRQLAANLGMPPPPQ</sequence>
<dbReference type="PIRSF" id="PIRSF004555">
    <property type="entry name" value="UCP004555"/>
    <property type="match status" value="1"/>
</dbReference>
<dbReference type="PANTHER" id="PTHR33449">
    <property type="entry name" value="NUCLEOID-ASSOCIATED PROTEIN YBAB"/>
    <property type="match status" value="1"/>
</dbReference>
<comment type="caution">
    <text evidence="7">The sequence shown here is derived from an EMBL/GenBank/DDBJ whole genome shotgun (WGS) entry which is preliminary data.</text>
</comment>
<gene>
    <name evidence="7" type="ORF">C2E21_8072</name>
</gene>
<evidence type="ECO:0000256" key="5">
    <source>
        <dbReference type="ARBA" id="ARBA00023125"/>
    </source>
</evidence>
<dbReference type="Pfam" id="PF02575">
    <property type="entry name" value="YbaB_DNA_bd"/>
    <property type="match status" value="1"/>
</dbReference>
<dbReference type="STRING" id="3076.A0A2P6TFU6"/>
<comment type="subcellular location">
    <subcellularLocation>
        <location evidence="1">Plastid</location>
        <location evidence="1">Chloroplast</location>
    </subcellularLocation>
</comment>
<evidence type="ECO:0000256" key="1">
    <source>
        <dbReference type="ARBA" id="ARBA00004229"/>
    </source>
</evidence>
<name>A0A2P6TFU6_CHLSO</name>
<keyword evidence="5" id="KW-0238">DNA-binding</keyword>
<dbReference type="OrthoDB" id="2020094at2759"/>
<keyword evidence="4" id="KW-0809">Transit peptide</keyword>
<dbReference type="SUPFAM" id="SSF82607">
    <property type="entry name" value="YbaB-like"/>
    <property type="match status" value="1"/>
</dbReference>